<name>A0A9D1MKB2_9FIRM</name>
<protein>
    <submittedName>
        <fullName evidence="1">Uncharacterized protein</fullName>
    </submittedName>
</protein>
<reference evidence="1" key="2">
    <citation type="journal article" date="2021" name="PeerJ">
        <title>Extensive microbial diversity within the chicken gut microbiome revealed by metagenomics and culture.</title>
        <authorList>
            <person name="Gilroy R."/>
            <person name="Ravi A."/>
            <person name="Getino M."/>
            <person name="Pursley I."/>
            <person name="Horton D.L."/>
            <person name="Alikhan N.F."/>
            <person name="Baker D."/>
            <person name="Gharbi K."/>
            <person name="Hall N."/>
            <person name="Watson M."/>
            <person name="Adriaenssens E.M."/>
            <person name="Foster-Nyarko E."/>
            <person name="Jarju S."/>
            <person name="Secka A."/>
            <person name="Antonio M."/>
            <person name="Oren A."/>
            <person name="Chaudhuri R.R."/>
            <person name="La Ragione R."/>
            <person name="Hildebrand F."/>
            <person name="Pallen M.J."/>
        </authorList>
    </citation>
    <scope>NUCLEOTIDE SEQUENCE</scope>
    <source>
        <strain evidence="1">CHK195-12923</strain>
    </source>
</reference>
<organism evidence="1 2">
    <name type="scientific">Candidatus Coproplasma excrementigallinarum</name>
    <dbReference type="NCBI Taxonomy" id="2840747"/>
    <lineage>
        <taxon>Bacteria</taxon>
        <taxon>Bacillati</taxon>
        <taxon>Bacillota</taxon>
        <taxon>Clostridia</taxon>
        <taxon>Eubacteriales</taxon>
        <taxon>Candidatus Coproplasma</taxon>
    </lineage>
</organism>
<dbReference type="Proteomes" id="UP000824110">
    <property type="component" value="Unassembled WGS sequence"/>
</dbReference>
<sequence>MTNQTNNEKSKNGKRLALILVALLLIAAVAFGAFTYSRYISEINGTGSATVAKWGYTLTIGDGTENEDMGFSQFYGSQGTEVEGNTAAVIAGVTNDKNVVAPGAKGSVTFTVGGEAEVNAKITYALSAVGEAEDISDVSLTLKNGDASVTYKPIKWTLNDGETNVVDAETLDDVQEYLEGLTKEIKAGTELTATTYTLSWAWAFDNETPVTAGDSTLDCDALDTLLGKLAAQSQPVSDFSDYTAKDASGDDWIVTGYSINVGFALSITIEQINTVVA</sequence>
<evidence type="ECO:0000313" key="2">
    <source>
        <dbReference type="Proteomes" id="UP000824110"/>
    </source>
</evidence>
<gene>
    <name evidence="1" type="ORF">IAB69_03430</name>
</gene>
<reference evidence="1" key="1">
    <citation type="submission" date="2020-10" db="EMBL/GenBank/DDBJ databases">
        <authorList>
            <person name="Gilroy R."/>
        </authorList>
    </citation>
    <scope>NUCLEOTIDE SEQUENCE</scope>
    <source>
        <strain evidence="1">CHK195-12923</strain>
    </source>
</reference>
<dbReference type="EMBL" id="DVNE01000033">
    <property type="protein sequence ID" value="HIU61681.1"/>
    <property type="molecule type" value="Genomic_DNA"/>
</dbReference>
<dbReference type="AlphaFoldDB" id="A0A9D1MKB2"/>
<evidence type="ECO:0000313" key="1">
    <source>
        <dbReference type="EMBL" id="HIU61681.1"/>
    </source>
</evidence>
<accession>A0A9D1MKB2</accession>
<comment type="caution">
    <text evidence="1">The sequence shown here is derived from an EMBL/GenBank/DDBJ whole genome shotgun (WGS) entry which is preliminary data.</text>
</comment>
<proteinExistence type="predicted"/>